<evidence type="ECO:0000313" key="2">
    <source>
        <dbReference type="Proteomes" id="UP000805193"/>
    </source>
</evidence>
<keyword evidence="2" id="KW-1185">Reference proteome</keyword>
<sequence>MIKGRFQDNLEFVQWFKRSSSTPTTSAGSTTGRRTGGATPSEAAPAGALPHRQHSQGGHQQASARDQADDEKGVGTLAKLKARVEGLKGDEDFNYSKLRDIAVLCQERERRKPPLEHDHSSGTGRCLPVIHLPGIPFPRPRISSTCFLQSGANNTC</sequence>
<evidence type="ECO:0000313" key="1">
    <source>
        <dbReference type="EMBL" id="KAG0416435.1"/>
    </source>
</evidence>
<dbReference type="Proteomes" id="UP000805193">
    <property type="component" value="Unassembled WGS sequence"/>
</dbReference>
<comment type="caution">
    <text evidence="1">The sequence shown here is derived from an EMBL/GenBank/DDBJ whole genome shotgun (WGS) entry which is preliminary data.</text>
</comment>
<protein>
    <submittedName>
        <fullName evidence="1">Uncharacterized protein</fullName>
    </submittedName>
</protein>
<reference evidence="1 2" key="1">
    <citation type="journal article" date="2020" name="Cell">
        <title>Large-Scale Comparative Analyses of Tick Genomes Elucidate Their Genetic Diversity and Vector Capacities.</title>
        <authorList>
            <consortium name="Tick Genome and Microbiome Consortium (TIGMIC)"/>
            <person name="Jia N."/>
            <person name="Wang J."/>
            <person name="Shi W."/>
            <person name="Du L."/>
            <person name="Sun Y."/>
            <person name="Zhan W."/>
            <person name="Jiang J.F."/>
            <person name="Wang Q."/>
            <person name="Zhang B."/>
            <person name="Ji P."/>
            <person name="Bell-Sakyi L."/>
            <person name="Cui X.M."/>
            <person name="Yuan T.T."/>
            <person name="Jiang B.G."/>
            <person name="Yang W.F."/>
            <person name="Lam T.T."/>
            <person name="Chang Q.C."/>
            <person name="Ding S.J."/>
            <person name="Wang X.J."/>
            <person name="Zhu J.G."/>
            <person name="Ruan X.D."/>
            <person name="Zhao L."/>
            <person name="Wei J.T."/>
            <person name="Ye R.Z."/>
            <person name="Que T.C."/>
            <person name="Du C.H."/>
            <person name="Zhou Y.H."/>
            <person name="Cheng J.X."/>
            <person name="Dai P.F."/>
            <person name="Guo W.B."/>
            <person name="Han X.H."/>
            <person name="Huang E.J."/>
            <person name="Li L.F."/>
            <person name="Wei W."/>
            <person name="Gao Y.C."/>
            <person name="Liu J.Z."/>
            <person name="Shao H.Z."/>
            <person name="Wang X."/>
            <person name="Wang C.C."/>
            <person name="Yang T.C."/>
            <person name="Huo Q.B."/>
            <person name="Li W."/>
            <person name="Chen H.Y."/>
            <person name="Chen S.E."/>
            <person name="Zhou L.G."/>
            <person name="Ni X.B."/>
            <person name="Tian J.H."/>
            <person name="Sheng Y."/>
            <person name="Liu T."/>
            <person name="Pan Y.S."/>
            <person name="Xia L.Y."/>
            <person name="Li J."/>
            <person name="Zhao F."/>
            <person name="Cao W.C."/>
        </authorList>
    </citation>
    <scope>NUCLEOTIDE SEQUENCE [LARGE SCALE GENOMIC DNA]</scope>
    <source>
        <strain evidence="1">Iper-2018</strain>
    </source>
</reference>
<dbReference type="EMBL" id="JABSTQ010010951">
    <property type="protein sequence ID" value="KAG0416435.1"/>
    <property type="molecule type" value="Genomic_DNA"/>
</dbReference>
<accession>A0AC60PAC4</accession>
<proteinExistence type="predicted"/>
<organism evidence="1 2">
    <name type="scientific">Ixodes persulcatus</name>
    <name type="common">Taiga tick</name>
    <dbReference type="NCBI Taxonomy" id="34615"/>
    <lineage>
        <taxon>Eukaryota</taxon>
        <taxon>Metazoa</taxon>
        <taxon>Ecdysozoa</taxon>
        <taxon>Arthropoda</taxon>
        <taxon>Chelicerata</taxon>
        <taxon>Arachnida</taxon>
        <taxon>Acari</taxon>
        <taxon>Parasitiformes</taxon>
        <taxon>Ixodida</taxon>
        <taxon>Ixodoidea</taxon>
        <taxon>Ixodidae</taxon>
        <taxon>Ixodinae</taxon>
        <taxon>Ixodes</taxon>
    </lineage>
</organism>
<name>A0AC60PAC4_IXOPE</name>
<gene>
    <name evidence="1" type="ORF">HPB47_006396</name>
</gene>